<keyword evidence="3" id="KW-0418">Kinase</keyword>
<dbReference type="GO" id="GO:0016301">
    <property type="term" value="F:kinase activity"/>
    <property type="evidence" value="ECO:0007669"/>
    <property type="project" value="UniProtKB-KW"/>
</dbReference>
<feature type="region of interest" description="Disordered" evidence="1">
    <location>
        <begin position="140"/>
        <end position="203"/>
    </location>
</feature>
<feature type="compositionally biased region" description="Basic and acidic residues" evidence="1">
    <location>
        <begin position="321"/>
        <end position="337"/>
    </location>
</feature>
<protein>
    <submittedName>
        <fullName evidence="3">2CS histidine protein kinase</fullName>
    </submittedName>
</protein>
<dbReference type="AlphaFoldDB" id="A0A087DGZ3"/>
<feature type="region of interest" description="Disordered" evidence="1">
    <location>
        <begin position="321"/>
        <end position="354"/>
    </location>
</feature>
<evidence type="ECO:0000313" key="3">
    <source>
        <dbReference type="EMBL" id="KFI94793.1"/>
    </source>
</evidence>
<accession>A0A087DGZ3</accession>
<keyword evidence="2" id="KW-1133">Transmembrane helix</keyword>
<dbReference type="Gene3D" id="3.30.565.10">
    <property type="entry name" value="Histidine kinase-like ATPase, C-terminal domain"/>
    <property type="match status" value="1"/>
</dbReference>
<keyword evidence="3" id="KW-0808">Transferase</keyword>
<organism evidence="3 4">
    <name type="scientific">Bifidobacterium scardovii</name>
    <dbReference type="NCBI Taxonomy" id="158787"/>
    <lineage>
        <taxon>Bacteria</taxon>
        <taxon>Bacillati</taxon>
        <taxon>Actinomycetota</taxon>
        <taxon>Actinomycetes</taxon>
        <taxon>Bifidobacteriales</taxon>
        <taxon>Bifidobacteriaceae</taxon>
        <taxon>Bifidobacterium</taxon>
    </lineage>
</organism>
<keyword evidence="4" id="KW-1185">Reference proteome</keyword>
<gene>
    <name evidence="3" type="ORF">BSCA_0848</name>
</gene>
<proteinExistence type="predicted"/>
<keyword evidence="2" id="KW-0472">Membrane</keyword>
<evidence type="ECO:0000256" key="1">
    <source>
        <dbReference type="SAM" id="MobiDB-lite"/>
    </source>
</evidence>
<dbReference type="OrthoDB" id="3230610at2"/>
<dbReference type="GeneID" id="85166360"/>
<dbReference type="RefSeq" id="WP_033517796.1">
    <property type="nucleotide sequence ID" value="NZ_JASOEM010000029.1"/>
</dbReference>
<evidence type="ECO:0000313" key="4">
    <source>
        <dbReference type="Proteomes" id="UP000029033"/>
    </source>
</evidence>
<feature type="transmembrane region" description="Helical" evidence="2">
    <location>
        <begin position="74"/>
        <end position="102"/>
    </location>
</feature>
<dbReference type="eggNOG" id="COG4585">
    <property type="taxonomic scope" value="Bacteria"/>
</dbReference>
<dbReference type="STRING" id="158787.BSCA_0848"/>
<keyword evidence="2" id="KW-0812">Transmembrane</keyword>
<dbReference type="EMBL" id="JGZO01000006">
    <property type="protein sequence ID" value="KFI94793.1"/>
    <property type="molecule type" value="Genomic_DNA"/>
</dbReference>
<comment type="caution">
    <text evidence="3">The sequence shown here is derived from an EMBL/GenBank/DDBJ whole genome shotgun (WGS) entry which is preliminary data.</text>
</comment>
<evidence type="ECO:0000256" key="2">
    <source>
        <dbReference type="SAM" id="Phobius"/>
    </source>
</evidence>
<dbReference type="InterPro" id="IPR036890">
    <property type="entry name" value="HATPase_C_sf"/>
</dbReference>
<feature type="transmembrane region" description="Helical" evidence="2">
    <location>
        <begin position="18"/>
        <end position="37"/>
    </location>
</feature>
<feature type="compositionally biased region" description="Gly residues" evidence="1">
    <location>
        <begin position="164"/>
        <end position="194"/>
    </location>
</feature>
<feature type="transmembrane region" description="Helical" evidence="2">
    <location>
        <begin position="49"/>
        <end position="68"/>
    </location>
</feature>
<feature type="compositionally biased region" description="Low complexity" evidence="1">
    <location>
        <begin position="140"/>
        <end position="163"/>
    </location>
</feature>
<sequence length="491" mass="50374">MAGFRGKLAALDAGVRNAWLLTATLVVALVCTAETVAGFASGDMATADCLVAFAFIAVIILMAFRPVTGCVLTAALWTALCLSPMAMPSSMMLAILLAVGIAGYTDKRLAVAVTSMALLAWLVHAGVMIRWPWGSGSTNDMAAPMPDAPASSGLPDSGDVSGDVSGGLRGSDGVAGGSAGGDDTGAGGSDGTGGSDDSSGSTGRTGGQLILGTVALYGVMPVAVLFVGFLLGGIAARWNHERSMARAELAHRRQRERAAQDIHDYVSNDLAYLILRFDKDIADGKVPSVQELRELRGVAAGALDRTHQVIGVIEGRGEADARAADARGPDGGAHDGASRAGGGRRASRSEDGRDCPLAEQIRGIAGNGDQRLAELGFDGQTIVSGANGEAGRSDLVAGLLEELYGNIAKHADPEAGYVMTIGIGLDAVRIACIDTVRTPSDADGDAELSTGTGLNRYRRLLERHGGALHIATQDAEWTLSATVPVKAEPRS</sequence>
<feature type="transmembrane region" description="Helical" evidence="2">
    <location>
        <begin position="214"/>
        <end position="236"/>
    </location>
</feature>
<reference evidence="3 4" key="1">
    <citation type="submission" date="2014-03" db="EMBL/GenBank/DDBJ databases">
        <title>Genomics of Bifidobacteria.</title>
        <authorList>
            <person name="Ventura M."/>
            <person name="Milani C."/>
            <person name="Lugli G.A."/>
        </authorList>
    </citation>
    <scope>NUCLEOTIDE SEQUENCE [LARGE SCALE GENOMIC DNA]</scope>
    <source>
        <strain evidence="3 4">LMG 21589</strain>
    </source>
</reference>
<dbReference type="Proteomes" id="UP000029033">
    <property type="component" value="Unassembled WGS sequence"/>
</dbReference>
<feature type="transmembrane region" description="Helical" evidence="2">
    <location>
        <begin position="109"/>
        <end position="131"/>
    </location>
</feature>
<name>A0A087DGZ3_9BIFI</name>